<dbReference type="GeneID" id="10500776"/>
<evidence type="ECO:0000313" key="1">
    <source>
        <dbReference type="EMBL" id="EGC36337.1"/>
    </source>
</evidence>
<reference evidence="2" key="1">
    <citation type="journal article" date="2011" name="Genome Biol.">
        <title>Comparative genomics of the social amoebae Dictyostelium discoideum and Dictyostelium purpureum.</title>
        <authorList>
            <consortium name="US DOE Joint Genome Institute (JGI-PGF)"/>
            <person name="Sucgang R."/>
            <person name="Kuo A."/>
            <person name="Tian X."/>
            <person name="Salerno W."/>
            <person name="Parikh A."/>
            <person name="Feasley C.L."/>
            <person name="Dalin E."/>
            <person name="Tu H."/>
            <person name="Huang E."/>
            <person name="Barry K."/>
            <person name="Lindquist E."/>
            <person name="Shapiro H."/>
            <person name="Bruce D."/>
            <person name="Schmutz J."/>
            <person name="Salamov A."/>
            <person name="Fey P."/>
            <person name="Gaudet P."/>
            <person name="Anjard C."/>
            <person name="Babu M.M."/>
            <person name="Basu S."/>
            <person name="Bushmanova Y."/>
            <person name="van der Wel H."/>
            <person name="Katoh-Kurasawa M."/>
            <person name="Dinh C."/>
            <person name="Coutinho P.M."/>
            <person name="Saito T."/>
            <person name="Elias M."/>
            <person name="Schaap P."/>
            <person name="Kay R.R."/>
            <person name="Henrissat B."/>
            <person name="Eichinger L."/>
            <person name="Rivero F."/>
            <person name="Putnam N.H."/>
            <person name="West C.M."/>
            <person name="Loomis W.F."/>
            <person name="Chisholm R.L."/>
            <person name="Shaulsky G."/>
            <person name="Strassmann J.E."/>
            <person name="Queller D.C."/>
            <person name="Kuspa A."/>
            <person name="Grigoriev I.V."/>
        </authorList>
    </citation>
    <scope>NUCLEOTIDE SEQUENCE [LARGE SCALE GENOMIC DNA]</scope>
    <source>
        <strain evidence="2">QSDP1</strain>
    </source>
</reference>
<evidence type="ECO:0008006" key="3">
    <source>
        <dbReference type="Google" id="ProtNLM"/>
    </source>
</evidence>
<keyword evidence="2" id="KW-1185">Reference proteome</keyword>
<dbReference type="AlphaFoldDB" id="F0ZI94"/>
<dbReference type="EMBL" id="GL871030">
    <property type="protein sequence ID" value="EGC36337.1"/>
    <property type="molecule type" value="Genomic_DNA"/>
</dbReference>
<gene>
    <name evidence="1" type="ORF">DICPUDRAFT_151208</name>
</gene>
<name>F0ZI94_DICPU</name>
<evidence type="ECO:0000313" key="2">
    <source>
        <dbReference type="Proteomes" id="UP000001064"/>
    </source>
</evidence>
<dbReference type="PANTHER" id="PTHR16148">
    <property type="entry name" value="NF-KAPPA-B-REPRESSING FACTOR-RELATED"/>
    <property type="match status" value="1"/>
</dbReference>
<dbReference type="Proteomes" id="UP000001064">
    <property type="component" value="Unassembled WGS sequence"/>
</dbReference>
<proteinExistence type="predicted"/>
<dbReference type="RefSeq" id="XP_003287152.1">
    <property type="nucleotide sequence ID" value="XM_003287104.1"/>
</dbReference>
<protein>
    <recommendedName>
        <fullName evidence="3">F-box domain-containing protein</fullName>
    </recommendedName>
</protein>
<accession>F0ZI94</accession>
<dbReference type="PANTHER" id="PTHR16148:SF14">
    <property type="entry name" value="MYND-TYPE DOMAIN-CONTAINING PROTEIN"/>
    <property type="match status" value="1"/>
</dbReference>
<dbReference type="VEuPathDB" id="AmoebaDB:DICPUDRAFT_151208"/>
<dbReference type="KEGG" id="dpp:DICPUDRAFT_151208"/>
<sequence length="449" mass="53038">MNILKYYLNNYINYYNNNNSNNYNNNNINQINLPLIIQKEILFKLCQYINYSYEIISLEYDDLEIKLYIEANKLIFNLGLLLGRAHLFSNLERVIIRNYNLQGNPDEMLTLFSTIKQLKQGINRKSIEFTCYQIMIGRQCTVTNIQKFYSICKDIKCFVIHDCKNKAVLGKALQLWNNTCKTIIYGHDSDNKFPIKSLSGNNTLKINNSNINNNNNNNNNYNPKFFGDGKNYLLNLKDLEFKFTKLKFKNINLLLKSCPKIEIFSFQICFNLLLDFLSSPLYDGNNNNNNIENTEINNNSNNNDDNNNNSYIEKCDCSDLFLSTNSLDINKKLIFNNYWEEFCNSLKNQTNLKNLTILFYMECLFYNYKLDKDSLDYFLESISKMILDIPNLEMVHFQFGYKSKTLKLKNFKNDKAIFKVQLIHFFKSNFFKSNNVKEIFNNIFKNFSK</sequence>
<organism evidence="1 2">
    <name type="scientific">Dictyostelium purpureum</name>
    <name type="common">Slime mold</name>
    <dbReference type="NCBI Taxonomy" id="5786"/>
    <lineage>
        <taxon>Eukaryota</taxon>
        <taxon>Amoebozoa</taxon>
        <taxon>Evosea</taxon>
        <taxon>Eumycetozoa</taxon>
        <taxon>Dictyostelia</taxon>
        <taxon>Dictyosteliales</taxon>
        <taxon>Dictyosteliaceae</taxon>
        <taxon>Dictyostelium</taxon>
    </lineage>
</organism>
<dbReference type="InParanoid" id="F0ZI94"/>